<sequence>MNTPKLITATEAARLVRSGDTLATGGFVGIGFPETLADAIERRFLESGAPNGLCLVYGAGQGDGRQRGLNHFGHDGMVRRVIGGHWGLVPRLGELAARERLEAYNLPQGVITHLYRDIAAGRPGALTRVGLHTFVDPRVDGGRLNRSAREELVRLIEIDGEEYLFYKAFPIHIALLRGTSADREGNITMEREALHLESLAIAQAVHNSGGKVIVQVQQVVERHRLGPQLVRIPGILVDHLVIAGPGQHQQTFAEEYNPTYTGEQRLDATYAGPTPLDARKIIGRRAALELIDGAVVNLGIGMPEMVADVVREEAIFTRPSLTVEPGGIGGIPAGGLSFGAVSNAAAIIDQPAQFDFYDGGGLDQAYLGMAETDASGNVNVSRFGTRTAGAGGFINISQNAKKLYFLGTFTSGGLRIAIRDARLHIEREGQVRKFVPRVGHLTFNGAYANRRGQQVSYITERGVFRLTASGIELTEIAPGIDLRRDVLEQMAFTPAITPDLKTMDGRIFRAQPMNLATDA</sequence>
<evidence type="ECO:0000256" key="1">
    <source>
        <dbReference type="ARBA" id="ARBA00007154"/>
    </source>
</evidence>
<name>A0A657PPN3_9GAMM</name>
<dbReference type="Pfam" id="PF01144">
    <property type="entry name" value="CoA_trans"/>
    <property type="match status" value="1"/>
</dbReference>
<dbReference type="Proteomes" id="UP000250928">
    <property type="component" value="Unassembled WGS sequence"/>
</dbReference>
<dbReference type="PIRSF" id="PIRSF000858">
    <property type="entry name" value="SCOT-t"/>
    <property type="match status" value="1"/>
</dbReference>
<dbReference type="InterPro" id="IPR014388">
    <property type="entry name" value="3-oxoacid_CoA-transferase"/>
</dbReference>
<dbReference type="PANTHER" id="PTHR43293">
    <property type="entry name" value="ACETATE COA-TRANSFERASE YDIF"/>
    <property type="match status" value="1"/>
</dbReference>
<dbReference type="SUPFAM" id="SSF100950">
    <property type="entry name" value="NagB/RpiA/CoA transferase-like"/>
    <property type="match status" value="2"/>
</dbReference>
<feature type="active site" description="5-glutamyl coenzyme A thioester intermediate" evidence="4">
    <location>
        <position position="324"/>
    </location>
</feature>
<comment type="similarity">
    <text evidence="1 3">Belongs to the 3-oxoacid CoA-transferase family.</text>
</comment>
<dbReference type="GO" id="GO:0008775">
    <property type="term" value="F:acetate CoA-transferase activity"/>
    <property type="evidence" value="ECO:0007669"/>
    <property type="project" value="UniProtKB-EC"/>
</dbReference>
<comment type="caution">
    <text evidence="5">The sequence shown here is derived from an EMBL/GenBank/DDBJ whole genome shotgun (WGS) entry which is preliminary data.</text>
</comment>
<dbReference type="SMART" id="SM00882">
    <property type="entry name" value="CoA_trans"/>
    <property type="match status" value="1"/>
</dbReference>
<evidence type="ECO:0000313" key="6">
    <source>
        <dbReference type="Proteomes" id="UP000250928"/>
    </source>
</evidence>
<dbReference type="GO" id="GO:0046952">
    <property type="term" value="P:ketone body catabolic process"/>
    <property type="evidence" value="ECO:0007669"/>
    <property type="project" value="InterPro"/>
</dbReference>
<protein>
    <recommendedName>
        <fullName evidence="3">Acetate CoA-transferase YdiF</fullName>
        <ecNumber evidence="3">2.8.3.8</ecNumber>
    </recommendedName>
</protein>
<evidence type="ECO:0000256" key="2">
    <source>
        <dbReference type="ARBA" id="ARBA00022679"/>
    </source>
</evidence>
<dbReference type="InterPro" id="IPR037171">
    <property type="entry name" value="NagB/RpiA_transferase-like"/>
</dbReference>
<dbReference type="InterPro" id="IPR004165">
    <property type="entry name" value="CoA_trans_fam_I"/>
</dbReference>
<dbReference type="PANTHER" id="PTHR43293:SF1">
    <property type="entry name" value="ACETATE COA-TRANSFERASE YDIF"/>
    <property type="match status" value="1"/>
</dbReference>
<dbReference type="EMBL" id="PQCO01000056">
    <property type="protein sequence ID" value="PUE05631.1"/>
    <property type="molecule type" value="Genomic_DNA"/>
</dbReference>
<comment type="function">
    <text evidence="3">CoA transferase having broad substrate specificity for short-chain acyl-CoA thioesters with the activity decreasing when the length of the carboxylic acid chain exceeds four carbons.</text>
</comment>
<evidence type="ECO:0000256" key="3">
    <source>
        <dbReference type="PIRNR" id="PIRNR000858"/>
    </source>
</evidence>
<accession>A0A657PPN3</accession>
<evidence type="ECO:0000313" key="5">
    <source>
        <dbReference type="EMBL" id="PUE05631.1"/>
    </source>
</evidence>
<dbReference type="EC" id="2.8.3.8" evidence="3"/>
<reference evidence="5 6" key="1">
    <citation type="submission" date="2018-01" db="EMBL/GenBank/DDBJ databases">
        <title>Novel co-symbiosis in the lucinid bivalve Phacoides pectinatus.</title>
        <authorList>
            <person name="Lim S.J."/>
            <person name="Davis B.G."/>
            <person name="Gill D.E."/>
            <person name="Engel A.S."/>
            <person name="Anderson L.C."/>
            <person name="Campbell B.J."/>
        </authorList>
    </citation>
    <scope>NUCLEOTIDE SEQUENCE [LARGE SCALE GENOMIC DNA]</scope>
    <source>
        <strain evidence="5">N3_P5</strain>
    </source>
</reference>
<keyword evidence="2 3" id="KW-0808">Transferase</keyword>
<organism evidence="5 6">
    <name type="scientific">Candidatus Sedimenticola endophacoides</name>
    <dbReference type="NCBI Taxonomy" id="2548426"/>
    <lineage>
        <taxon>Bacteria</taxon>
        <taxon>Pseudomonadati</taxon>
        <taxon>Pseudomonadota</taxon>
        <taxon>Gammaproteobacteria</taxon>
        <taxon>Chromatiales</taxon>
        <taxon>Sedimenticolaceae</taxon>
        <taxon>Sedimenticola</taxon>
    </lineage>
</organism>
<proteinExistence type="inferred from homology"/>
<gene>
    <name evidence="5" type="ORF">C3L24_00770</name>
</gene>
<dbReference type="AlphaFoldDB" id="A0A657PPN3"/>
<dbReference type="Gene3D" id="3.40.1080.10">
    <property type="entry name" value="Glutaconate Coenzyme A-transferase"/>
    <property type="match status" value="2"/>
</dbReference>
<comment type="catalytic activity">
    <reaction evidence="3">
        <text>an acyl-CoA + acetate = a carboxylate + acetyl-CoA</text>
        <dbReference type="Rhea" id="RHEA:13381"/>
        <dbReference type="ChEBI" id="CHEBI:29067"/>
        <dbReference type="ChEBI" id="CHEBI:30089"/>
        <dbReference type="ChEBI" id="CHEBI:57288"/>
        <dbReference type="ChEBI" id="CHEBI:58342"/>
        <dbReference type="EC" id="2.8.3.8"/>
    </reaction>
</comment>
<evidence type="ECO:0000256" key="4">
    <source>
        <dbReference type="PIRSR" id="PIRSR000858-1"/>
    </source>
</evidence>